<organism evidence="1 2">
    <name type="scientific">Escherichia phage vB_EcoM_EC001</name>
    <dbReference type="NCBI Taxonomy" id="2739754"/>
    <lineage>
        <taxon>Viruses</taxon>
        <taxon>Duplodnaviria</taxon>
        <taxon>Heunggongvirae</taxon>
        <taxon>Uroviricota</taxon>
        <taxon>Caudoviricetes</taxon>
        <taxon>Chimalliviridae</taxon>
        <taxon>Seoulvirus</taxon>
        <taxon>Seoulvirus SPN3US</taxon>
    </lineage>
</organism>
<dbReference type="EMBL" id="MN445185">
    <property type="protein sequence ID" value="QKN85933.1"/>
    <property type="molecule type" value="Genomic_DNA"/>
</dbReference>
<accession>A0A7D4Z5C2</accession>
<protein>
    <submittedName>
        <fullName evidence="1">Uncharacterized protein</fullName>
    </submittedName>
</protein>
<reference evidence="1 2" key="1">
    <citation type="submission" date="2019-09" db="EMBL/GenBank/DDBJ databases">
        <authorList>
            <person name="Lin J."/>
            <person name="Cucic S."/>
            <person name="Klem A."/>
            <person name="Kropinski A."/>
            <person name="Anany H."/>
        </authorList>
    </citation>
    <scope>NUCLEOTIDE SEQUENCE [LARGE SCALE GENOMIC DNA]</scope>
</reference>
<proteinExistence type="predicted"/>
<evidence type="ECO:0000313" key="2">
    <source>
        <dbReference type="Proteomes" id="UP000515779"/>
    </source>
</evidence>
<sequence>MQTTGLARRLWEAFFPTPSKPIKKVTSLRLFPGTEDEFFDYLERHGFDSKVAPQENDPIQTVYTTPDTGEIFALCVRWPHRNYYYTLTQI</sequence>
<evidence type="ECO:0000313" key="1">
    <source>
        <dbReference type="EMBL" id="QKN85933.1"/>
    </source>
</evidence>
<dbReference type="Proteomes" id="UP000515779">
    <property type="component" value="Segment"/>
</dbReference>
<name>A0A7D4Z5C2_9CAUD</name>
<gene>
    <name evidence="1" type="ORF">ACEC001_0950</name>
</gene>